<dbReference type="InterPro" id="IPR011990">
    <property type="entry name" value="TPR-like_helical_dom_sf"/>
</dbReference>
<dbReference type="InterPro" id="IPR019734">
    <property type="entry name" value="TPR_rpt"/>
</dbReference>
<comment type="caution">
    <text evidence="8">The sequence shown here is derived from an EMBL/GenBank/DDBJ whole genome shotgun (WGS) entry which is preliminary data.</text>
</comment>
<feature type="domain" description="RNA-polymerase II-associated protein 3-like C-terminal" evidence="7">
    <location>
        <begin position="282"/>
        <end position="378"/>
    </location>
</feature>
<dbReference type="GeneID" id="90035414"/>
<feature type="repeat" description="TPR" evidence="5">
    <location>
        <begin position="9"/>
        <end position="42"/>
    </location>
</feature>
<dbReference type="Pfam" id="PF13181">
    <property type="entry name" value="TPR_8"/>
    <property type="match status" value="1"/>
</dbReference>
<sequence>MADKMKAAAAALKAQGTTAFSQQNYASALELYTQAADLDPTDPVYFSNMALCEIKLEKWEDAEKHADFGLLAACGSTYADKAVASRHKLGAKLLWRRGVARRKLGSLSEARTDLESALKLEPNNKSVSEELNALAWDEKRGKRKTNSTASVKTTTPATQPKNGSRSSYPGQSSRIEEITEEAVVEKKDGLREIAVKKVDTLPKEFAEILLKSKELKTTAPTPAIASSAKATNANVTNANVSTVKEKEAEVSKNTPSTTERTLPFECTIQQVVISKAYPATLSLYELTHLLRRPASERAQVLAYLFYRIPPASLKAIFGRGGIEGHFIEAFLSAIEYASISALGARAEQEEKKSVVLKSVEILRGMIACGRFSIAKVFINGRLTKSAFEVLKGLAREGGLEKEAEQTVGVWEKT</sequence>
<evidence type="ECO:0000259" key="7">
    <source>
        <dbReference type="Pfam" id="PF13877"/>
    </source>
</evidence>
<feature type="compositionally biased region" description="Polar residues" evidence="6">
    <location>
        <begin position="146"/>
        <end position="173"/>
    </location>
</feature>
<feature type="region of interest" description="Disordered" evidence="6">
    <location>
        <begin position="138"/>
        <end position="174"/>
    </location>
</feature>
<keyword evidence="9" id="KW-1185">Reference proteome</keyword>
<organism evidence="8 9">
    <name type="scientific">Myxozyma melibiosi</name>
    <dbReference type="NCBI Taxonomy" id="54550"/>
    <lineage>
        <taxon>Eukaryota</taxon>
        <taxon>Fungi</taxon>
        <taxon>Dikarya</taxon>
        <taxon>Ascomycota</taxon>
        <taxon>Saccharomycotina</taxon>
        <taxon>Lipomycetes</taxon>
        <taxon>Lipomycetales</taxon>
        <taxon>Lipomycetaceae</taxon>
        <taxon>Myxozyma</taxon>
    </lineage>
</organism>
<dbReference type="InterPro" id="IPR051966">
    <property type="entry name" value="RPAP3"/>
</dbReference>
<gene>
    <name evidence="8" type="ORF">BZA70DRAFT_176386</name>
</gene>
<name>A0ABR1F5V3_9ASCO</name>
<reference evidence="8 9" key="1">
    <citation type="submission" date="2024-03" db="EMBL/GenBank/DDBJ databases">
        <title>Genome-scale model development and genomic sequencing of the oleaginous clade Lipomyces.</title>
        <authorList>
            <consortium name="Lawrence Berkeley National Laboratory"/>
            <person name="Czajka J.J."/>
            <person name="Han Y."/>
            <person name="Kim J."/>
            <person name="Mondo S.J."/>
            <person name="Hofstad B.A."/>
            <person name="Robles A."/>
            <person name="Haridas S."/>
            <person name="Riley R."/>
            <person name="LaButti K."/>
            <person name="Pangilinan J."/>
            <person name="Andreopoulos W."/>
            <person name="Lipzen A."/>
            <person name="Yan J."/>
            <person name="Wang M."/>
            <person name="Ng V."/>
            <person name="Grigoriev I.V."/>
            <person name="Spatafora J.W."/>
            <person name="Magnuson J.K."/>
            <person name="Baker S.E."/>
            <person name="Pomraning K.R."/>
        </authorList>
    </citation>
    <scope>NUCLEOTIDE SEQUENCE [LARGE SCALE GENOMIC DNA]</scope>
    <source>
        <strain evidence="8 9">Phaff 52-87</strain>
    </source>
</reference>
<evidence type="ECO:0000256" key="6">
    <source>
        <dbReference type="SAM" id="MobiDB-lite"/>
    </source>
</evidence>
<dbReference type="SMART" id="SM00028">
    <property type="entry name" value="TPR"/>
    <property type="match status" value="3"/>
</dbReference>
<proteinExistence type="inferred from homology"/>
<dbReference type="Gene3D" id="1.25.40.10">
    <property type="entry name" value="Tetratricopeptide repeat domain"/>
    <property type="match status" value="1"/>
</dbReference>
<comment type="similarity">
    <text evidence="3">Belongs to the RPAP3 family.</text>
</comment>
<keyword evidence="1" id="KW-0677">Repeat</keyword>
<evidence type="ECO:0000256" key="2">
    <source>
        <dbReference type="ARBA" id="ARBA00022803"/>
    </source>
</evidence>
<dbReference type="SUPFAM" id="SSF48452">
    <property type="entry name" value="TPR-like"/>
    <property type="match status" value="1"/>
</dbReference>
<dbReference type="EMBL" id="JBBJBU010000006">
    <property type="protein sequence ID" value="KAK7205224.1"/>
    <property type="molecule type" value="Genomic_DNA"/>
</dbReference>
<feature type="repeat" description="TPR" evidence="5">
    <location>
        <begin position="91"/>
        <end position="124"/>
    </location>
</feature>
<dbReference type="RefSeq" id="XP_064768257.1">
    <property type="nucleotide sequence ID" value="XM_064909902.1"/>
</dbReference>
<keyword evidence="2 5" id="KW-0802">TPR repeat</keyword>
<evidence type="ECO:0000256" key="3">
    <source>
        <dbReference type="ARBA" id="ARBA00038275"/>
    </source>
</evidence>
<evidence type="ECO:0000256" key="5">
    <source>
        <dbReference type="PROSITE-ProRule" id="PRU00339"/>
    </source>
</evidence>
<evidence type="ECO:0000313" key="9">
    <source>
        <dbReference type="Proteomes" id="UP001498771"/>
    </source>
</evidence>
<evidence type="ECO:0000313" key="8">
    <source>
        <dbReference type="EMBL" id="KAK7205224.1"/>
    </source>
</evidence>
<dbReference type="InterPro" id="IPR025986">
    <property type="entry name" value="RPAP3-like_C"/>
</dbReference>
<evidence type="ECO:0000256" key="4">
    <source>
        <dbReference type="ARBA" id="ARBA00040133"/>
    </source>
</evidence>
<dbReference type="Proteomes" id="UP001498771">
    <property type="component" value="Unassembled WGS sequence"/>
</dbReference>
<dbReference type="PANTHER" id="PTHR46423">
    <property type="entry name" value="RNA POLYMERASE II-ASSOCIATED PROTEIN 3"/>
    <property type="match status" value="1"/>
</dbReference>
<protein>
    <recommendedName>
        <fullName evidence="4">RNA polymerase II-associated protein 3</fullName>
    </recommendedName>
</protein>
<dbReference type="PANTHER" id="PTHR46423:SF1">
    <property type="entry name" value="RNA POLYMERASE II-ASSOCIATED PROTEIN 3"/>
    <property type="match status" value="1"/>
</dbReference>
<dbReference type="PROSITE" id="PS50005">
    <property type="entry name" value="TPR"/>
    <property type="match status" value="2"/>
</dbReference>
<accession>A0ABR1F5V3</accession>
<evidence type="ECO:0000256" key="1">
    <source>
        <dbReference type="ARBA" id="ARBA00022737"/>
    </source>
</evidence>
<dbReference type="Pfam" id="PF13877">
    <property type="entry name" value="RPAP3_C"/>
    <property type="match status" value="1"/>
</dbReference>